<evidence type="ECO:0000256" key="1">
    <source>
        <dbReference type="SAM" id="MobiDB-lite"/>
    </source>
</evidence>
<accession>A0A059AUU0</accession>
<feature type="compositionally biased region" description="Low complexity" evidence="1">
    <location>
        <begin position="15"/>
        <end position="24"/>
    </location>
</feature>
<proteinExistence type="predicted"/>
<protein>
    <submittedName>
        <fullName evidence="2">Uncharacterized protein</fullName>
    </submittedName>
</protein>
<gene>
    <name evidence="2" type="ORF">EUGRSUZ_H00291</name>
</gene>
<sequence length="79" mass="8958">MAKYSTVSPKMPITSSGRKSSKSSTMVNTVSSLDLWSLNHGLWYTIVAIYREKNHFFPPSPYCTNHFPPTFLLPKHLGK</sequence>
<dbReference type="AlphaFoldDB" id="A0A059AUU0"/>
<dbReference type="Gramene" id="KCW57519">
    <property type="protein sequence ID" value="KCW57519"/>
    <property type="gene ID" value="EUGRSUZ_H00291"/>
</dbReference>
<dbReference type="InParanoid" id="A0A059AUU0"/>
<feature type="region of interest" description="Disordered" evidence="1">
    <location>
        <begin position="1"/>
        <end position="24"/>
    </location>
</feature>
<evidence type="ECO:0000313" key="2">
    <source>
        <dbReference type="EMBL" id="KCW57519.1"/>
    </source>
</evidence>
<name>A0A059AUU0_EUCGR</name>
<organism evidence="2">
    <name type="scientific">Eucalyptus grandis</name>
    <name type="common">Flooded gum</name>
    <dbReference type="NCBI Taxonomy" id="71139"/>
    <lineage>
        <taxon>Eukaryota</taxon>
        <taxon>Viridiplantae</taxon>
        <taxon>Streptophyta</taxon>
        <taxon>Embryophyta</taxon>
        <taxon>Tracheophyta</taxon>
        <taxon>Spermatophyta</taxon>
        <taxon>Magnoliopsida</taxon>
        <taxon>eudicotyledons</taxon>
        <taxon>Gunneridae</taxon>
        <taxon>Pentapetalae</taxon>
        <taxon>rosids</taxon>
        <taxon>malvids</taxon>
        <taxon>Myrtales</taxon>
        <taxon>Myrtaceae</taxon>
        <taxon>Myrtoideae</taxon>
        <taxon>Eucalypteae</taxon>
        <taxon>Eucalyptus</taxon>
    </lineage>
</organism>
<dbReference type="EMBL" id="KK198760">
    <property type="protein sequence ID" value="KCW57519.1"/>
    <property type="molecule type" value="Genomic_DNA"/>
</dbReference>
<reference evidence="2" key="1">
    <citation type="submission" date="2013-07" db="EMBL/GenBank/DDBJ databases">
        <title>The genome of Eucalyptus grandis.</title>
        <authorList>
            <person name="Schmutz J."/>
            <person name="Hayes R."/>
            <person name="Myburg A."/>
            <person name="Tuskan G."/>
            <person name="Grattapaglia D."/>
            <person name="Rokhsar D.S."/>
        </authorList>
    </citation>
    <scope>NUCLEOTIDE SEQUENCE</scope>
    <source>
        <tissue evidence="2">Leaf extractions</tissue>
    </source>
</reference>